<feature type="compositionally biased region" description="Low complexity" evidence="1">
    <location>
        <begin position="263"/>
        <end position="275"/>
    </location>
</feature>
<feature type="compositionally biased region" description="Low complexity" evidence="1">
    <location>
        <begin position="399"/>
        <end position="415"/>
    </location>
</feature>
<feature type="compositionally biased region" description="Basic and acidic residues" evidence="1">
    <location>
        <begin position="217"/>
        <end position="226"/>
    </location>
</feature>
<name>A0A9K3D400_9EUKA</name>
<sequence length="574" mass="62481">AKERVAALEELVRQEQERERAQERETYSVATPIPSVHVVPTAQLSPFPVKGVDREREEERERLRRRRRARSRGRGLRSTGPVSVGALSPETRIGLKNAASILSGALSKRTGRDGPSALARSTYSLSRSPTRVSTIPRVHRGERGMSIGTIGTMGVSDTPSFPTPLPHSLPLHQTQMVGGRGREATLPLHHTIGSGNMRVHEGETDENSVIESVSHPAEGRGGEFKRVPKPSRPRKVDGKARLSEQDRAVLSVFESRISAFLDDLSPSPALSLPPLEEGEGDGEDTSVPHLPPAPPQDRPLSIAQAQAAVARRLSRSLPCPPCDIKGPEGERDIKGPVGERESLDDKAPEREREPERGVEPETVVEEGRRESLDSVETDTELSETLCIEGAEGERETEARTSVTSSTRRPSSLSLLHTEDDSEEEGEAGREREGERVGDGSESDDAPPQSPIVGLSYPTPHMGVRPSFLTKRERERGRERERERGSGEPQSLQSHQSHQLSLSLPTADEGPLATGGIAPGNHHISADSSGDIPPPPPLPPMGGNQSQNQSQNQSMNQIQNPLRKTMQSRPSRLRL</sequence>
<feature type="compositionally biased region" description="Polar residues" evidence="1">
    <location>
        <begin position="564"/>
        <end position="574"/>
    </location>
</feature>
<comment type="caution">
    <text evidence="2">The sequence shown here is derived from an EMBL/GenBank/DDBJ whole genome shotgun (WGS) entry which is preliminary data.</text>
</comment>
<keyword evidence="3" id="KW-1185">Reference proteome</keyword>
<proteinExistence type="predicted"/>
<feature type="compositionally biased region" description="Basic and acidic residues" evidence="1">
    <location>
        <begin position="426"/>
        <end position="438"/>
    </location>
</feature>
<feature type="non-terminal residue" evidence="2">
    <location>
        <position position="1"/>
    </location>
</feature>
<gene>
    <name evidence="2" type="ORF">KIPB_010544</name>
</gene>
<protein>
    <submittedName>
        <fullName evidence="2">Uncharacterized protein</fullName>
    </submittedName>
</protein>
<organism evidence="2 3">
    <name type="scientific">Kipferlia bialata</name>
    <dbReference type="NCBI Taxonomy" id="797122"/>
    <lineage>
        <taxon>Eukaryota</taxon>
        <taxon>Metamonada</taxon>
        <taxon>Carpediemonas-like organisms</taxon>
        <taxon>Kipferlia</taxon>
    </lineage>
</organism>
<feature type="region of interest" description="Disordered" evidence="1">
    <location>
        <begin position="107"/>
        <end position="132"/>
    </location>
</feature>
<feature type="compositionally biased region" description="Basic residues" evidence="1">
    <location>
        <begin position="63"/>
        <end position="75"/>
    </location>
</feature>
<feature type="compositionally biased region" description="Polar residues" evidence="1">
    <location>
        <begin position="119"/>
        <end position="132"/>
    </location>
</feature>
<feature type="compositionally biased region" description="Low complexity" evidence="1">
    <location>
        <begin position="486"/>
        <end position="503"/>
    </location>
</feature>
<feature type="region of interest" description="Disordered" evidence="1">
    <location>
        <begin position="263"/>
        <end position="574"/>
    </location>
</feature>
<evidence type="ECO:0000313" key="3">
    <source>
        <dbReference type="Proteomes" id="UP000265618"/>
    </source>
</evidence>
<feature type="compositionally biased region" description="Basic and acidic residues" evidence="1">
    <location>
        <begin position="469"/>
        <end position="485"/>
    </location>
</feature>
<evidence type="ECO:0000256" key="1">
    <source>
        <dbReference type="SAM" id="MobiDB-lite"/>
    </source>
</evidence>
<feature type="compositionally biased region" description="Basic and acidic residues" evidence="1">
    <location>
        <begin position="16"/>
        <end position="26"/>
    </location>
</feature>
<accession>A0A9K3D400</accession>
<feature type="region of interest" description="Disordered" evidence="1">
    <location>
        <begin position="16"/>
        <end position="87"/>
    </location>
</feature>
<feature type="non-terminal residue" evidence="2">
    <location>
        <position position="574"/>
    </location>
</feature>
<evidence type="ECO:0000313" key="2">
    <source>
        <dbReference type="EMBL" id="GIQ88321.1"/>
    </source>
</evidence>
<feature type="compositionally biased region" description="Basic and acidic residues" evidence="1">
    <location>
        <begin position="51"/>
        <end position="62"/>
    </location>
</feature>
<dbReference type="AlphaFoldDB" id="A0A9K3D400"/>
<feature type="compositionally biased region" description="Low complexity" evidence="1">
    <location>
        <begin position="543"/>
        <end position="559"/>
    </location>
</feature>
<dbReference type="Proteomes" id="UP000265618">
    <property type="component" value="Unassembled WGS sequence"/>
</dbReference>
<reference evidence="2 3" key="1">
    <citation type="journal article" date="2018" name="PLoS ONE">
        <title>The draft genome of Kipferlia bialata reveals reductive genome evolution in fornicate parasites.</title>
        <authorList>
            <person name="Tanifuji G."/>
            <person name="Takabayashi S."/>
            <person name="Kume K."/>
            <person name="Takagi M."/>
            <person name="Nakayama T."/>
            <person name="Kamikawa R."/>
            <person name="Inagaki Y."/>
            <person name="Hashimoto T."/>
        </authorList>
    </citation>
    <scope>NUCLEOTIDE SEQUENCE [LARGE SCALE GENOMIC DNA]</scope>
    <source>
        <strain evidence="2">NY0173</strain>
    </source>
</reference>
<feature type="region of interest" description="Disordered" evidence="1">
    <location>
        <begin position="192"/>
        <end position="242"/>
    </location>
</feature>
<feature type="compositionally biased region" description="Basic and acidic residues" evidence="1">
    <location>
        <begin position="325"/>
        <end position="372"/>
    </location>
</feature>
<dbReference type="EMBL" id="BDIP01003957">
    <property type="protein sequence ID" value="GIQ88321.1"/>
    <property type="molecule type" value="Genomic_DNA"/>
</dbReference>